<name>A0AA36B221_OCTVU</name>
<dbReference type="Proteomes" id="UP001162480">
    <property type="component" value="Chromosome 7"/>
</dbReference>
<keyword evidence="3" id="KW-1185">Reference proteome</keyword>
<sequence>MFTKQDDQCPLCETAKEGKCEEKSSYDEGKKISKPERGCIKTPSSLKDKTLDSLSDSRIESNQKQKVLQLHTQPHLHTSNSYIHHEFAVDNNC</sequence>
<organism evidence="2 3">
    <name type="scientific">Octopus vulgaris</name>
    <name type="common">Common octopus</name>
    <dbReference type="NCBI Taxonomy" id="6645"/>
    <lineage>
        <taxon>Eukaryota</taxon>
        <taxon>Metazoa</taxon>
        <taxon>Spiralia</taxon>
        <taxon>Lophotrochozoa</taxon>
        <taxon>Mollusca</taxon>
        <taxon>Cephalopoda</taxon>
        <taxon>Coleoidea</taxon>
        <taxon>Octopodiformes</taxon>
        <taxon>Octopoda</taxon>
        <taxon>Incirrata</taxon>
        <taxon>Octopodidae</taxon>
        <taxon>Octopus</taxon>
    </lineage>
</organism>
<proteinExistence type="predicted"/>
<accession>A0AA36B221</accession>
<dbReference type="AlphaFoldDB" id="A0AA36B221"/>
<dbReference type="EMBL" id="OX597820">
    <property type="protein sequence ID" value="CAI9725849.1"/>
    <property type="molecule type" value="Genomic_DNA"/>
</dbReference>
<evidence type="ECO:0000256" key="1">
    <source>
        <dbReference type="SAM" id="MobiDB-lite"/>
    </source>
</evidence>
<feature type="region of interest" description="Disordered" evidence="1">
    <location>
        <begin position="21"/>
        <end position="45"/>
    </location>
</feature>
<feature type="compositionally biased region" description="Basic and acidic residues" evidence="1">
    <location>
        <begin position="21"/>
        <end position="39"/>
    </location>
</feature>
<gene>
    <name evidence="2" type="ORF">OCTVUL_1B004060</name>
</gene>
<evidence type="ECO:0000313" key="2">
    <source>
        <dbReference type="EMBL" id="CAI9725849.1"/>
    </source>
</evidence>
<reference evidence="2" key="1">
    <citation type="submission" date="2023-08" db="EMBL/GenBank/DDBJ databases">
        <authorList>
            <person name="Alioto T."/>
            <person name="Alioto T."/>
            <person name="Gomez Garrido J."/>
        </authorList>
    </citation>
    <scope>NUCLEOTIDE SEQUENCE</scope>
</reference>
<protein>
    <submittedName>
        <fullName evidence="2">Uncharacterized protein</fullName>
    </submittedName>
</protein>
<evidence type="ECO:0000313" key="3">
    <source>
        <dbReference type="Proteomes" id="UP001162480"/>
    </source>
</evidence>